<sequence>MPPYSLLNPSIEQLVAEIVAVNHAWKEARDLLENASPLAISLREIKTRLQVRLLRSYAPEQVYLELDTKVEQVNGEFDPEAEVGEPLYGLLLREPINGRWNAEHLPVRVANEVLSEHELQLFTRVLSK</sequence>
<dbReference type="OrthoDB" id="460761at2"/>
<dbReference type="RefSeq" id="WP_015202885.1">
    <property type="nucleotide sequence ID" value="NC_019753.1"/>
</dbReference>
<dbReference type="HOGENOM" id="CLU_169640_0_0_3"/>
<keyword evidence="2" id="KW-1185">Reference proteome</keyword>
<dbReference type="PATRIC" id="fig|1173022.3.peg.2034"/>
<dbReference type="eggNOG" id="ENOG5032ZE3">
    <property type="taxonomic scope" value="Bacteria"/>
</dbReference>
<protein>
    <submittedName>
        <fullName evidence="1">Uncharacterized protein</fullName>
    </submittedName>
</protein>
<dbReference type="STRING" id="1173022.Cri9333_1885"/>
<evidence type="ECO:0000313" key="2">
    <source>
        <dbReference type="Proteomes" id="UP000010472"/>
    </source>
</evidence>
<dbReference type="EMBL" id="CP003620">
    <property type="protein sequence ID" value="AFZ12768.1"/>
    <property type="molecule type" value="Genomic_DNA"/>
</dbReference>
<dbReference type="AlphaFoldDB" id="K9VXC6"/>
<evidence type="ECO:0000313" key="1">
    <source>
        <dbReference type="EMBL" id="AFZ12768.1"/>
    </source>
</evidence>
<name>K9VXC6_9CYAN</name>
<organism evidence="1 2">
    <name type="scientific">Crinalium epipsammum PCC 9333</name>
    <dbReference type="NCBI Taxonomy" id="1173022"/>
    <lineage>
        <taxon>Bacteria</taxon>
        <taxon>Bacillati</taxon>
        <taxon>Cyanobacteriota</taxon>
        <taxon>Cyanophyceae</taxon>
        <taxon>Gomontiellales</taxon>
        <taxon>Gomontiellaceae</taxon>
        <taxon>Crinalium</taxon>
    </lineage>
</organism>
<dbReference type="Proteomes" id="UP000010472">
    <property type="component" value="Chromosome"/>
</dbReference>
<dbReference type="KEGG" id="cep:Cri9333_1885"/>
<reference evidence="1 2" key="1">
    <citation type="submission" date="2012-06" db="EMBL/GenBank/DDBJ databases">
        <title>Finished chromosome of genome of Crinalium epipsammum PCC 9333.</title>
        <authorList>
            <consortium name="US DOE Joint Genome Institute"/>
            <person name="Gugger M."/>
            <person name="Coursin T."/>
            <person name="Rippka R."/>
            <person name="Tandeau De Marsac N."/>
            <person name="Huntemann M."/>
            <person name="Wei C.-L."/>
            <person name="Han J."/>
            <person name="Detter J.C."/>
            <person name="Han C."/>
            <person name="Tapia R."/>
            <person name="Davenport K."/>
            <person name="Daligault H."/>
            <person name="Erkkila T."/>
            <person name="Gu W."/>
            <person name="Munk A.C.C."/>
            <person name="Teshima H."/>
            <person name="Xu Y."/>
            <person name="Chain P."/>
            <person name="Chen A."/>
            <person name="Krypides N."/>
            <person name="Mavromatis K."/>
            <person name="Markowitz V."/>
            <person name="Szeto E."/>
            <person name="Ivanova N."/>
            <person name="Mikhailova N."/>
            <person name="Ovchinnikova G."/>
            <person name="Pagani I."/>
            <person name="Pati A."/>
            <person name="Goodwin L."/>
            <person name="Peters L."/>
            <person name="Pitluck S."/>
            <person name="Woyke T."/>
            <person name="Kerfeld C."/>
        </authorList>
    </citation>
    <scope>NUCLEOTIDE SEQUENCE [LARGE SCALE GENOMIC DNA]</scope>
    <source>
        <strain evidence="1 2">PCC 9333</strain>
    </source>
</reference>
<proteinExistence type="predicted"/>
<accession>K9VXC6</accession>
<gene>
    <name evidence="1" type="ORF">Cri9333_1885</name>
</gene>